<reference evidence="1 2" key="1">
    <citation type="submission" date="2016-11" db="EMBL/GenBank/DDBJ databases">
        <authorList>
            <person name="Jaros S."/>
            <person name="Januszkiewicz K."/>
            <person name="Wedrychowicz H."/>
        </authorList>
    </citation>
    <scope>NUCLEOTIDE SEQUENCE [LARGE SCALE GENOMIC DNA]</scope>
    <source>
        <strain evidence="1 2">DSM 44523</strain>
    </source>
</reference>
<evidence type="ECO:0000313" key="2">
    <source>
        <dbReference type="Proteomes" id="UP000184501"/>
    </source>
</evidence>
<dbReference type="STRING" id="2017.SAMN05444320_117101"/>
<proteinExistence type="predicted"/>
<protein>
    <submittedName>
        <fullName evidence="1">Uncharacterized protein</fullName>
    </submittedName>
</protein>
<dbReference type="EMBL" id="FQVN01000017">
    <property type="protein sequence ID" value="SHG97789.1"/>
    <property type="molecule type" value="Genomic_DNA"/>
</dbReference>
<name>A0A1M5P8N5_STRHI</name>
<evidence type="ECO:0000313" key="1">
    <source>
        <dbReference type="EMBL" id="SHG97789.1"/>
    </source>
</evidence>
<organism evidence="1 2">
    <name type="scientific">Streptoalloteichus hindustanus</name>
    <dbReference type="NCBI Taxonomy" id="2017"/>
    <lineage>
        <taxon>Bacteria</taxon>
        <taxon>Bacillati</taxon>
        <taxon>Actinomycetota</taxon>
        <taxon>Actinomycetes</taxon>
        <taxon>Pseudonocardiales</taxon>
        <taxon>Pseudonocardiaceae</taxon>
        <taxon>Streptoalloteichus</taxon>
    </lineage>
</organism>
<gene>
    <name evidence="1" type="ORF">SAMN05444320_117101</name>
</gene>
<keyword evidence="2" id="KW-1185">Reference proteome</keyword>
<dbReference type="AlphaFoldDB" id="A0A1M5P8N5"/>
<accession>A0A1M5P8N5</accession>
<sequence length="50" mass="5700">MRASREGKYANFDRGGRAGDCHKMPKLLTLDLWGTYLPVQRTFAKDDLQA</sequence>
<dbReference type="Proteomes" id="UP000184501">
    <property type="component" value="Unassembled WGS sequence"/>
</dbReference>